<organism evidence="2 3">
    <name type="scientific">Galbibacter pacificus</name>
    <dbReference type="NCBI Taxonomy" id="2996052"/>
    <lineage>
        <taxon>Bacteria</taxon>
        <taxon>Pseudomonadati</taxon>
        <taxon>Bacteroidota</taxon>
        <taxon>Flavobacteriia</taxon>
        <taxon>Flavobacteriales</taxon>
        <taxon>Flavobacteriaceae</taxon>
        <taxon>Galbibacter</taxon>
    </lineage>
</organism>
<accession>A0ABT6FTY9</accession>
<gene>
    <name evidence="2" type="ORF">OSR52_12720</name>
</gene>
<dbReference type="Proteomes" id="UP001153642">
    <property type="component" value="Unassembled WGS sequence"/>
</dbReference>
<proteinExistence type="predicted"/>
<dbReference type="Pfam" id="PF22322">
    <property type="entry name" value="DUF6973"/>
    <property type="match status" value="1"/>
</dbReference>
<evidence type="ECO:0000313" key="2">
    <source>
        <dbReference type="EMBL" id="MDG3586733.1"/>
    </source>
</evidence>
<evidence type="ECO:0000313" key="3">
    <source>
        <dbReference type="Proteomes" id="UP001153642"/>
    </source>
</evidence>
<sequence>MSTSYFGKTHHKNNKANAYRHALWNMLIAYRSTKAGKSLSKALDWAKTITDWHESAFANKDLEKAMDLHNNKMGRIWFEKIYRQNNVLSTTDLHHKLMKELDLSEKVSTVNSSAFVLKTLVYINNCIDVFTFENYQFKMDDQGFIPLSEFADLLFENDVVSLARIVTEQPDDVLFKKKNVKHNIRFKKVEIPPEPMFPDITHRIACQGGIHKDSFADYTEIMRSLQKQSSEWFEKFVDDYNEEVKKRFPKR</sequence>
<feature type="domain" description="DUF6973" evidence="1">
    <location>
        <begin position="2"/>
        <end position="93"/>
    </location>
</feature>
<reference evidence="2" key="1">
    <citation type="submission" date="2022-11" db="EMBL/GenBank/DDBJ databases">
        <title>High-quality draft genome sequence of Galbibacter sp. strain CMA-7.</title>
        <authorList>
            <person name="Wei L."/>
            <person name="Dong C."/>
            <person name="Shao Z."/>
        </authorList>
    </citation>
    <scope>NUCLEOTIDE SEQUENCE</scope>
    <source>
        <strain evidence="2">CMA-7</strain>
    </source>
</reference>
<protein>
    <recommendedName>
        <fullName evidence="1">DUF6973 domain-containing protein</fullName>
    </recommendedName>
</protein>
<evidence type="ECO:0000259" key="1">
    <source>
        <dbReference type="Pfam" id="PF22322"/>
    </source>
</evidence>
<dbReference type="EMBL" id="JAPMUA010000004">
    <property type="protein sequence ID" value="MDG3586733.1"/>
    <property type="molecule type" value="Genomic_DNA"/>
</dbReference>
<comment type="caution">
    <text evidence="2">The sequence shown here is derived from an EMBL/GenBank/DDBJ whole genome shotgun (WGS) entry which is preliminary data.</text>
</comment>
<dbReference type="InterPro" id="IPR054246">
    <property type="entry name" value="DUF6973"/>
</dbReference>
<name>A0ABT6FTY9_9FLAO</name>
<keyword evidence="3" id="KW-1185">Reference proteome</keyword>